<feature type="region of interest" description="Disordered" evidence="10">
    <location>
        <begin position="2385"/>
        <end position="2451"/>
    </location>
</feature>
<dbReference type="Pfam" id="PF25036">
    <property type="entry name" value="VPS13_VAB"/>
    <property type="match status" value="1"/>
</dbReference>
<dbReference type="InterPro" id="IPR009543">
    <property type="entry name" value="VPS13_VAB"/>
</dbReference>
<feature type="transmembrane region" description="Helical" evidence="11">
    <location>
        <begin position="4717"/>
        <end position="4738"/>
    </location>
</feature>
<evidence type="ECO:0000256" key="10">
    <source>
        <dbReference type="SAM" id="MobiDB-lite"/>
    </source>
</evidence>
<dbReference type="GO" id="GO:0006869">
    <property type="term" value="P:lipid transport"/>
    <property type="evidence" value="ECO:0007669"/>
    <property type="project" value="UniProtKB-KW"/>
</dbReference>
<dbReference type="Pfam" id="PF12624">
    <property type="entry name" value="VPS13_N"/>
    <property type="match status" value="1"/>
</dbReference>
<dbReference type="GO" id="GO:0016020">
    <property type="term" value="C:membrane"/>
    <property type="evidence" value="ECO:0007669"/>
    <property type="project" value="UniProtKB-SubCell"/>
</dbReference>
<feature type="compositionally biased region" description="Basic and acidic residues" evidence="10">
    <location>
        <begin position="2722"/>
        <end position="2732"/>
    </location>
</feature>
<evidence type="ECO:0000256" key="9">
    <source>
        <dbReference type="SAM" id="Coils"/>
    </source>
</evidence>
<protein>
    <recommendedName>
        <fullName evidence="12">G-protein coupled receptors family 3 profile domain-containing protein</fullName>
    </recommendedName>
</protein>
<dbReference type="InterPro" id="IPR056747">
    <property type="entry name" value="VPS13-like_M"/>
</dbReference>
<keyword evidence="8" id="KW-0325">Glycoprotein</keyword>
<feature type="region of interest" description="Disordered" evidence="10">
    <location>
        <begin position="120"/>
        <end position="139"/>
    </location>
</feature>
<dbReference type="Pfam" id="PF25037">
    <property type="entry name" value="VPS13_C"/>
    <property type="match status" value="1"/>
</dbReference>
<feature type="region of interest" description="Disordered" evidence="10">
    <location>
        <begin position="1866"/>
        <end position="1888"/>
    </location>
</feature>
<feature type="compositionally biased region" description="Basic residues" evidence="10">
    <location>
        <begin position="2756"/>
        <end position="2767"/>
    </location>
</feature>
<dbReference type="PRINTS" id="PR01177">
    <property type="entry name" value="GABAB1RECPTR"/>
</dbReference>
<sequence>MLESLAASILNGVLGKYIKDLDSSNLELGIFSGNVVLTDLELRDDALDDFHLPIEVTHGYVGEISLTIPWTNLYTEPLDMAVHDVYLIAGPIRERKYDPVRANTLELAAKRKRLSQIKQRTQAADINEEKPKNPEEGSDSFVDKLIAQVLKNLKISVKNVHFRYEDKVTSPNKPFTVGFTLQNLSAETTNELWQECVVDASAKTIYKIVSLDCLAMYWNTNQTPMQFFSMQHSWKDLMSRGISSKTSLPSNYEFILKPLSAECHVVMDQSSEIVLDTPKLLIEVLQQELSLVFTQTQFHNVMDLIESFESMTINQRYLRYQPTLPVRRDPAAWWKYAYTAICEEKIRCWSWDRIKEHRRKYHLYKHLWERKLKGLSEDEQSSVRNNIQSLEDKLDIPSILIARRHAEIEVPPSQRFNPSKKKKSNPWWLWLGIGSGSSTDYEGVMNREEQGMERLEDIWSKFSVAALSVEEKEKLYKAIDYNESVRVKYPTEFIKSRITFNLDKCTFELLDATNCKIAQLDTEGFDATLEHRPAQGAFRFHGKVNKFKMLGYSEEATENQLILVSSKSTLDGHGTALVQCTLETKPLELKADYAVSLKVEPVQAVYDAHTIDKIIAFFYMPENSKFQELGEAAASKLQDLRRWTRAGLEYAITQHEVTYLDLDVRSPFVVIPEYGTLQRDGSVLAVDLGHLKVVSNLASRDTSVRTATEQELEEMFYDKFEMTLGDVQVMIFNKDVKWESMQSVSSSPHHILPSTALKMKLQKSITTDNLQLPEFKVSSVLPSLHLKLSDEKYKMLMKFLDHLPFGVQQPVLLEEKRADVKSKTEWRHSSSTLSLEEASDLEALFKDAMVTRLDSEDEDVQWHDAQEYLPEESPEDGHIHPVEAHEVDKIKLAGDFTIEKLLITVDKADEQKAVGNPYLSLEIRDVGTDLVVHSWDIHAKVKIGFMQLLDNHWKDVDGSNLCVLNSSATDDWITVSYVKADPSGPEFKEKFQSIEQLIEMRFSSLKMTAKQEAIASFQIFVLSLFQSEPEWPTIPQRFLETIMEEDHPDGSIGRELVKGVDEEKKTQSDTGVVNFKIVAKIEEVTVILSSMDRHVGKMDVTGLDVSVDVVPAEVNITTKLKDLDIKDLTDGTLYPQILDLADNTVFDCKVIIFNKSLQGAIADQDPTALDFSVNVKLGKLRFVFLGYFVAHLQNFLQAIASPETVAYAQEVTQKAVLNQVQHIQKQGAKIGLNVFVNAPQIIIPCNSRSSEKLVLDLGQLHVSNSIINSSQYGLLDRMDVRFSSFQASGYSQVENHLSEHLIEPVELKVIVKRRLGLDKSDLPLIEIEGSLELFKMNLGVNDFQMLMMVLNDNLLEGQNERTPASKTEDMKKEEEQKDDPPDNTDAKSMDEVTNIKCLFTLNKFQVSSPKVVDGVCKPYLVLETTNLSATVTMETWILNASAKLGAIELVDHLNKGADGSPVKFLSSSQDTDLISVSYKRVDPRCPEFKSTFRTVEQQVNVSFSTLKIDCLQKALMDLQMHGLALLSSLGDSSSAQKPDSAINTDSEQKVQSVVSLKLNAELSEVDVLVRISHKNLARVKVQGLSAEFLLWDDGIVLKSRQNDLSVVDLNSQTYYPKIISVENENVFDFEFKYFNKGNLPKSDPSPADLTRPDGYLELNIGKINIVFLYRFITELMQFVEPLTSPQSTQYVQETAQRAVTEQVESIHSQGTRIGLKVAISAPLVIIPRHSRSADMLIVDLGHLDLQNEFDVLPTSLNDENKEAVFDIMELSLQSLQLARGVMDTSSSAVIKRHLIEPIKLEANIKRSLLPSCNEIPIIDCSATLDFVKMNLGRQDYHVLTTLFQENMKEAESVRLEDQTRLDQSIAEEQEERIDPSTATNISSEPGVPEETAKTAWDRMVFSFDLAGASLILYNNETPLDPFDAQSSVCDPATKLCLCHVEESAVTVVLPSDSSVQIHCVLNGCVVEDAREGTISAFPRLVDKKMASHSGARTSSSSKEMCDVLFCQLPSGEMKVQVSLQNATIFVNFPFLFLLLEFITIPPSDVNHSREPQVSVVSQTSLDASGVRDPETPREGRDAQIHRTESGDVTSTDAPSQVDAAASPTQETQLKIVVHGVVEDPNIVLLSDATNKESEALIVQAKVEFDYTLEGVKQSLSADLENLQMQAAQFPDVKRTSYKVLNPCSLSFKYLTPASTEGGQDISITLEEMVFEFSPGLFTTFSNVVTALTGQQKVDESVQTVGDEVVSAPADLWESKPASAEYWYKKKAIEDAKPKLVTRRASGDKLSLTIKEVQLVLVNEVEGAHIPLLLIRSCATGKVFDWSAQLKVEADVAAQVCYYNECLAVWEPLLEPVIVEDQKTMWEVQLKFFLADGYVSSFSPKDSELCDGTPRDVTNAHQTGDATDSGLRSLAEKRSSFRRKRRLSSERRTWPRRKQKRRPRITGPATDDEGDLDFNGALTTFIQSTQTAFMDPSLEVESDSAIDVVDAPQDGVGAPSADHDDKPTQAMYMVISSHDVMQLTVTSTAVKILSELSELWTIDRTKKLRTVPLATFVIHNELGIHAAVTVSHKLQVSDTEQLTVRQRIPKLPAIGNSGLADVAVDLANKTQRYPRDDFVRSITEPVFNRLREKLYKIRRKRTSSDPVTLDAIRQRKLSLQGTVSFQIGPEEFRKKLALRKGLSLDSVTTQTDGNTDTQQTRTELSSERDKVKVRKESEEETLNALPHLEEREGEDSLAKTQVGHAIANVGSLVSGLLSPHHERKNKDKRRGKFGSGDATDDDNIISLTVDGFYHMNVISVSRSGSFLHELSPRDAPLCEAKHKWYVVVQVDIKRGRKTVTIRSPLRIQNHLHVPVDIFVKRRDSLESGEDHPFKLFSVESGGVQNVPLHTAYNEELFFKPGGTDFDISSSSISWRKFSTGEPSHVLSCSSTITSESSSPFFIKALCLTDSLNKLPTSDDSPHHVIHLYPPLVVQNKLPFELDLSTEGGGREDKVLSAGDKVTFVNVCPGDDCKITVTLKDYGEANWVGDIFVKKQRHKSRQLLMRSQRDTSKELSLGVKSMPQQGTRELLIYSPFWLINKTGLHVEYRVSRCEQVYRQSAVEQHPLLFNFTEKTYRKAKIRLPGHPWSNKFSLDAVGDSGKVTCKGSDSKRFEFILQIEMSRTGLTRVVTLTPKYVIINNTEISFSFIENIGRKALWFVVEPGESKPFWPNDKSSSIVLKPTMSKFISKPFSFDSSHTTVLRIPDWQALTVDVHGEVEEAVTTVVVSPYSPGIATIRIENLCDDIPIRFHQKDCGQVTLLDSKQMILYTWDDPLGVRKLLWKPFKGLDKPIEAQVDEDSFGEIRMELDEISPPVKDDRKQLEDRDSTCGLFCGSSNAVPVGMDEAEWDTVDGPVVHRVKKTIYWVSVMDGLQRVLIFADDENLSCLARKCCDSEVVTMEIFMSLDGVGLSLVNSKPDEVAYITLSSSSSVWQVKGSSGKWKTLNLELSTWLEDAWRNNAGEIALEDREVNLNSMTMTRPYSGSLQRLFEPALWLNYSRSDHYHSLHCRMHRIQVDNQQFGTVFPVALYPSPLPSAIIQRTGLKPFIEVSVIYHQVPKEGMHHIKYAKALVQAMNVRIDKGFIISMASLLSQQRELLEEENYFEEDMKRCAVPLRETKAVKAALETQKVFLEYFHLSPLKINLSFSLASSFDENDEDQAFAQDLLDFFVDSIGATLTDINDATLKMAYFERVSAFLTQENLVAQITRHYTMQGVRQVYVLVLGLDVLGNPYALITGIGKGVKDLFYEPYQGIIAGPGEFAEGVARGVRSLLGHVIGGTAGAFSRITGSLGQAVATLTFDSNFQMRRRLRMHSQPQGVRQGLLMGGKSLLMGLFFGLSGVVVKPVKGARSEGVEGFFKGIGKGLLGLLTHPTGGVIDMVSFTLDGVRRSAEQNGEDIACRMRIPRFTAANMPLKPFSEHDAKGNGILQGLKQFDGDVYIDHMSITDEDDSVVVLLTDRRIMNLHQSMFWHSWKVRWSCLYEDVVGFPLLTENALVIKEKSSKDHSTSLPSLPTHDIVSSNRVELEVMTAGKNKEVTKLINADEINTTFRIGLTLFKNCFSFRCIIMILWVLFRIFLLFLTPAQTKSVKSPLYVGSMAPLTGRRAWWGAGITASMQMAFEYINNDSSILPGYELKLMANDTMGETGLGNKILYGYIKAGRPSIVLGPGRSNVALSVADTAKYWKMIQISASAESGDLSDPVTYPYFFRTIPSISSSKSTFVALAKAFNWKRVSILFYSRDMYIKAATNLKKECERNNITVLSYGSFGDTNDAENQLRHIKDLDARIIFAFLQKTTNVMCLIYKYNLYGNKYGWVIHTPDSREWWKRTFPELDCSAQQVNIAAEYSITVDHLYISKDNVSSISGLTPQQFSKAYEEFANNTNVKTSLYGPFGFDAAWLVALALKTSIEKLSESQLLNIQDFAENNASEIVKESLLTTRFTGVTGEVQLESNGDRTGKFEVFQLRGSALDPIAFHDATKPDFLSFYNEMEFKWRTDGKSPRDQVLFKDKLIHLSEGNFIVMCVVAGVGIFVCFGFLYFNVANRHIRFIKMSSPNINNAIIVGCILSYISVVLFAIDGERLTSFTCNAKVITLDIGFTVAFGSMFSKTWRVHRITRKIRAQRRVIKDIHLFGMIFVFLFVDIVIIIIWSAVDPLRKDKKYLEDKAVHEQNADVIDRPMVYYCAMNRTVIWLLLVYGFKGILLIFGSFLAWETRKVKIAALNDSHHIGMAVYNVFIVCTIGVPLAIYSDKQAYEFSFYVITISIFFCTTLTLCLVFVPKIRIMKKGNCEDAIERFPTNGIKYETKNLNNFRESLNSAELQKEVKRLRELIAKSEMERETMASKASQHLVPQPSCMV</sequence>
<feature type="domain" description="G-protein coupled receptors family 3 profile" evidence="12">
    <location>
        <begin position="4611"/>
        <end position="4811"/>
    </location>
</feature>
<keyword evidence="6" id="KW-0445">Lipid transport</keyword>
<feature type="region of interest" description="Disordered" evidence="10">
    <location>
        <begin position="2047"/>
        <end position="2096"/>
    </location>
</feature>
<dbReference type="PANTHER" id="PTHR16166">
    <property type="entry name" value="VACUOLAR PROTEIN SORTING-ASSOCIATED PROTEIN VPS13"/>
    <property type="match status" value="1"/>
</dbReference>
<evidence type="ECO:0000259" key="12">
    <source>
        <dbReference type="PROSITE" id="PS50259"/>
    </source>
</evidence>
<keyword evidence="4 11" id="KW-0812">Transmembrane</keyword>
<dbReference type="SUPFAM" id="SSF53822">
    <property type="entry name" value="Periplasmic binding protein-like I"/>
    <property type="match status" value="1"/>
</dbReference>
<keyword evidence="3" id="KW-0813">Transport</keyword>
<dbReference type="PROSITE" id="PS50259">
    <property type="entry name" value="G_PROTEIN_RECEP_F3_4"/>
    <property type="match status" value="1"/>
</dbReference>
<dbReference type="PANTHER" id="PTHR16166:SF146">
    <property type="entry name" value="VACUOLAR PROTEIN SORTING-ASSOCIATED PROTEIN 13A-LIKE ISOFORM X1"/>
    <property type="match status" value="1"/>
</dbReference>
<evidence type="ECO:0000256" key="4">
    <source>
        <dbReference type="ARBA" id="ARBA00022692"/>
    </source>
</evidence>
<evidence type="ECO:0000256" key="6">
    <source>
        <dbReference type="ARBA" id="ARBA00023055"/>
    </source>
</evidence>
<comment type="similarity">
    <text evidence="2">Belongs to the VPS13 family.</text>
</comment>
<feature type="transmembrane region" description="Helical" evidence="11">
    <location>
        <begin position="4758"/>
        <end position="4777"/>
    </location>
</feature>
<evidence type="ECO:0000256" key="11">
    <source>
        <dbReference type="SAM" id="Phobius"/>
    </source>
</evidence>
<dbReference type="GO" id="GO:0045053">
    <property type="term" value="P:protein retention in Golgi apparatus"/>
    <property type="evidence" value="ECO:0007669"/>
    <property type="project" value="TreeGrafter"/>
</dbReference>
<comment type="caution">
    <text evidence="13">The sequence shown here is derived from an EMBL/GenBank/DDBJ whole genome shotgun (WGS) entry which is preliminary data.</text>
</comment>
<dbReference type="GO" id="GO:0006623">
    <property type="term" value="P:protein targeting to vacuole"/>
    <property type="evidence" value="ECO:0007669"/>
    <property type="project" value="TreeGrafter"/>
</dbReference>
<feature type="coiled-coil region" evidence="9">
    <location>
        <begin position="4844"/>
        <end position="4871"/>
    </location>
</feature>
<dbReference type="InterPro" id="IPR028082">
    <property type="entry name" value="Peripla_BP_I"/>
</dbReference>
<evidence type="ECO:0000313" key="13">
    <source>
        <dbReference type="EMBL" id="CAH3121330.1"/>
    </source>
</evidence>
<feature type="transmembrane region" description="Helical" evidence="11">
    <location>
        <begin position="4659"/>
        <end position="4680"/>
    </location>
</feature>
<feature type="compositionally biased region" description="Low complexity" evidence="10">
    <location>
        <begin position="2683"/>
        <end position="2697"/>
    </location>
</feature>
<dbReference type="Pfam" id="PF01094">
    <property type="entry name" value="ANF_receptor"/>
    <property type="match status" value="1"/>
</dbReference>
<feature type="region of interest" description="Disordered" evidence="10">
    <location>
        <begin position="2749"/>
        <end position="2772"/>
    </location>
</feature>
<feature type="region of interest" description="Disordered" evidence="10">
    <location>
        <begin position="2682"/>
        <end position="2733"/>
    </location>
</feature>
<feature type="transmembrane region" description="Helical" evidence="11">
    <location>
        <begin position="4588"/>
        <end position="4605"/>
    </location>
</feature>
<dbReference type="Pfam" id="PF25033">
    <property type="entry name" value="VPS13_M"/>
    <property type="match status" value="2"/>
</dbReference>
<keyword evidence="5 11" id="KW-1133">Transmembrane helix</keyword>
<evidence type="ECO:0000256" key="1">
    <source>
        <dbReference type="ARBA" id="ARBA00004141"/>
    </source>
</evidence>
<feature type="compositionally biased region" description="Basic and acidic residues" evidence="10">
    <location>
        <begin position="2699"/>
        <end position="2712"/>
    </location>
</feature>
<dbReference type="InterPro" id="IPR026847">
    <property type="entry name" value="VPS13"/>
</dbReference>
<evidence type="ECO:0000256" key="8">
    <source>
        <dbReference type="ARBA" id="ARBA00023180"/>
    </source>
</evidence>
<proteinExistence type="inferred from homology"/>
<organism evidence="13 14">
    <name type="scientific">Pocillopora meandrina</name>
    <dbReference type="NCBI Taxonomy" id="46732"/>
    <lineage>
        <taxon>Eukaryota</taxon>
        <taxon>Metazoa</taxon>
        <taxon>Cnidaria</taxon>
        <taxon>Anthozoa</taxon>
        <taxon>Hexacorallia</taxon>
        <taxon>Scleractinia</taxon>
        <taxon>Astrocoeniina</taxon>
        <taxon>Pocilloporidae</taxon>
        <taxon>Pocillopora</taxon>
    </lineage>
</organism>
<feature type="compositionally biased region" description="Basic and acidic residues" evidence="10">
    <location>
        <begin position="2065"/>
        <end position="2085"/>
    </location>
</feature>
<evidence type="ECO:0000256" key="2">
    <source>
        <dbReference type="ARBA" id="ARBA00006545"/>
    </source>
</evidence>
<dbReference type="CDD" id="cd06366">
    <property type="entry name" value="PBP1_GABAb_receptor"/>
    <property type="match status" value="1"/>
</dbReference>
<dbReference type="InterPro" id="IPR001828">
    <property type="entry name" value="ANF_lig-bd_rcpt"/>
</dbReference>
<dbReference type="CDD" id="cd15047">
    <property type="entry name" value="7tmC_GABA-B-like"/>
    <property type="match status" value="1"/>
</dbReference>
<evidence type="ECO:0000256" key="7">
    <source>
        <dbReference type="ARBA" id="ARBA00023136"/>
    </source>
</evidence>
<comment type="subcellular location">
    <subcellularLocation>
        <location evidence="1">Membrane</location>
        <topology evidence="1">Multi-pass membrane protein</topology>
    </subcellularLocation>
</comment>
<dbReference type="Pfam" id="PF00003">
    <property type="entry name" value="7tm_3"/>
    <property type="match status" value="1"/>
</dbReference>
<dbReference type="EMBL" id="CALNXJ010000018">
    <property type="protein sequence ID" value="CAH3121330.1"/>
    <property type="molecule type" value="Genomic_DNA"/>
</dbReference>
<dbReference type="Gene3D" id="3.40.50.2300">
    <property type="match status" value="2"/>
</dbReference>
<keyword evidence="14" id="KW-1185">Reference proteome</keyword>
<dbReference type="InterPro" id="IPR056748">
    <property type="entry name" value="VPS13-like_C"/>
</dbReference>
<reference evidence="13 14" key="1">
    <citation type="submission" date="2022-05" db="EMBL/GenBank/DDBJ databases">
        <authorList>
            <consortium name="Genoscope - CEA"/>
            <person name="William W."/>
        </authorList>
    </citation>
    <scope>NUCLEOTIDE SEQUENCE [LARGE SCALE GENOMIC DNA]</scope>
</reference>
<accession>A0AAU9WPJ7</accession>
<gene>
    <name evidence="13" type="ORF">PMEA_00009154</name>
</gene>
<feature type="compositionally biased region" description="Basic residues" evidence="10">
    <location>
        <begin position="2429"/>
        <end position="2439"/>
    </location>
</feature>
<dbReference type="Proteomes" id="UP001159428">
    <property type="component" value="Unassembled WGS sequence"/>
</dbReference>
<feature type="transmembrane region" description="Helical" evidence="11">
    <location>
        <begin position="4783"/>
        <end position="4805"/>
    </location>
</feature>
<dbReference type="GO" id="GO:0004930">
    <property type="term" value="F:G protein-coupled receptor activity"/>
    <property type="evidence" value="ECO:0007669"/>
    <property type="project" value="InterPro"/>
</dbReference>
<feature type="compositionally biased region" description="Basic and acidic residues" evidence="10">
    <location>
        <begin position="1366"/>
        <end position="1388"/>
    </location>
</feature>
<dbReference type="InterPro" id="IPR017978">
    <property type="entry name" value="GPCR_3_C"/>
</dbReference>
<keyword evidence="9" id="KW-0175">Coiled coil</keyword>
<keyword evidence="7 11" id="KW-0472">Membrane</keyword>
<evidence type="ECO:0000313" key="14">
    <source>
        <dbReference type="Proteomes" id="UP001159428"/>
    </source>
</evidence>
<dbReference type="PRINTS" id="PR01176">
    <property type="entry name" value="GABABRECEPTR"/>
</dbReference>
<feature type="region of interest" description="Disordered" evidence="10">
    <location>
        <begin position="1360"/>
        <end position="1388"/>
    </location>
</feature>
<name>A0AAU9WPJ7_9CNID</name>
<feature type="transmembrane region" description="Helical" evidence="11">
    <location>
        <begin position="4617"/>
        <end position="4638"/>
    </location>
</feature>
<dbReference type="InterPro" id="IPR026854">
    <property type="entry name" value="VPS13_N"/>
</dbReference>
<feature type="transmembrane region" description="Helical" evidence="11">
    <location>
        <begin position="4548"/>
        <end position="4568"/>
    </location>
</feature>
<evidence type="ECO:0000256" key="5">
    <source>
        <dbReference type="ARBA" id="ARBA00022989"/>
    </source>
</evidence>
<evidence type="ECO:0000256" key="3">
    <source>
        <dbReference type="ARBA" id="ARBA00022448"/>
    </source>
</evidence>